<comment type="similarity">
    <text evidence="1">Belongs to the LytR/CpsA/Psr (LCP) family.</text>
</comment>
<accession>A0A174F324</accession>
<dbReference type="RefSeq" id="WP_055265383.1">
    <property type="nucleotide sequence ID" value="NZ_CABIXQ010000009.1"/>
</dbReference>
<dbReference type="PANTHER" id="PTHR33392">
    <property type="entry name" value="POLYISOPRENYL-TEICHOIC ACID--PEPTIDOGLYCAN TEICHOIC ACID TRANSFERASE TAGU"/>
    <property type="match status" value="1"/>
</dbReference>
<feature type="domain" description="Cell envelope-related transcriptional attenuator" evidence="3">
    <location>
        <begin position="86"/>
        <end position="228"/>
    </location>
</feature>
<evidence type="ECO:0000256" key="1">
    <source>
        <dbReference type="ARBA" id="ARBA00006068"/>
    </source>
</evidence>
<evidence type="ECO:0000313" key="4">
    <source>
        <dbReference type="EMBL" id="CUO44464.1"/>
    </source>
</evidence>
<dbReference type="Pfam" id="PF03816">
    <property type="entry name" value="LytR_cpsA_psr"/>
    <property type="match status" value="1"/>
</dbReference>
<dbReference type="InterPro" id="IPR050922">
    <property type="entry name" value="LytR/CpsA/Psr_CW_biosynth"/>
</dbReference>
<keyword evidence="2" id="KW-1133">Transmembrane helix</keyword>
<evidence type="ECO:0000313" key="5">
    <source>
        <dbReference type="Proteomes" id="UP000095594"/>
    </source>
</evidence>
<gene>
    <name evidence="4" type="primary">lytR_2</name>
    <name evidence="4" type="ORF">ERS852471_01576</name>
</gene>
<dbReference type="AlphaFoldDB" id="A0A174F324"/>
<evidence type="ECO:0000256" key="2">
    <source>
        <dbReference type="SAM" id="Phobius"/>
    </source>
</evidence>
<dbReference type="PANTHER" id="PTHR33392:SF6">
    <property type="entry name" value="POLYISOPRENYL-TEICHOIC ACID--PEPTIDOGLYCAN TEICHOIC ACID TRANSFERASE TAGU"/>
    <property type="match status" value="1"/>
</dbReference>
<dbReference type="OrthoDB" id="9782542at2"/>
<keyword evidence="2" id="KW-0472">Membrane</keyword>
<dbReference type="NCBIfam" id="TIGR00350">
    <property type="entry name" value="lytR_cpsA_psr"/>
    <property type="match status" value="1"/>
</dbReference>
<name>A0A174F324_9CLOT</name>
<dbReference type="Gene3D" id="3.40.630.190">
    <property type="entry name" value="LCP protein"/>
    <property type="match status" value="1"/>
</dbReference>
<feature type="transmembrane region" description="Helical" evidence="2">
    <location>
        <begin position="20"/>
        <end position="40"/>
    </location>
</feature>
<organism evidence="4 5">
    <name type="scientific">Clostridium disporicum</name>
    <dbReference type="NCBI Taxonomy" id="84024"/>
    <lineage>
        <taxon>Bacteria</taxon>
        <taxon>Bacillati</taxon>
        <taxon>Bacillota</taxon>
        <taxon>Clostridia</taxon>
        <taxon>Eubacteriales</taxon>
        <taxon>Clostridiaceae</taxon>
        <taxon>Clostridium</taxon>
    </lineage>
</organism>
<reference evidence="4 5" key="1">
    <citation type="submission" date="2015-09" db="EMBL/GenBank/DDBJ databases">
        <authorList>
            <consortium name="Pathogen Informatics"/>
        </authorList>
    </citation>
    <scope>NUCLEOTIDE SEQUENCE [LARGE SCALE GENOMIC DNA]</scope>
    <source>
        <strain evidence="4 5">2789STDY5834856</strain>
    </source>
</reference>
<protein>
    <submittedName>
        <fullName evidence="4">Cell envelope-related function transcriptional attenuator</fullName>
    </submittedName>
</protein>
<dbReference type="InterPro" id="IPR004474">
    <property type="entry name" value="LytR_CpsA_psr"/>
</dbReference>
<keyword evidence="2" id="KW-0812">Transmembrane</keyword>
<proteinExistence type="inferred from homology"/>
<dbReference type="EMBL" id="CYZX01000009">
    <property type="protein sequence ID" value="CUO44464.1"/>
    <property type="molecule type" value="Genomic_DNA"/>
</dbReference>
<dbReference type="Proteomes" id="UP000095594">
    <property type="component" value="Unassembled WGS sequence"/>
</dbReference>
<sequence length="312" mass="34453">MREKHSKKKKMNPWVKGSLIIVSILVCIFLIGAFTVYRTLGKMQQVSVDTSDLSINYEEIQEFENHEEIINIALFGIDSEDGVAGRSDAIMVATIDPVHNKLKLTSIMRDSYVNIPDIGMDKINHAYAFGGPQLAIKTINENFGLDITDYMSVNFTSLPIIIDILGGVEINITDEEVSHIPGINSAGTYNLTGDQALSYSRIRYATGGDYVRTERQRTVLNALFNKASTLSVTALPGLLNEVLPHVQTSMNASDILSLGTKALGSVSNGLAQDRFPRDGYCEGTMIDGIYYLAFDQATAKKQMMSYIFDDVR</sequence>
<evidence type="ECO:0000259" key="3">
    <source>
        <dbReference type="Pfam" id="PF03816"/>
    </source>
</evidence>